<dbReference type="PRINTS" id="PR00112">
    <property type="entry name" value="ACYLPHPHTASE"/>
</dbReference>
<dbReference type="PROSITE" id="PS00151">
    <property type="entry name" value="ACYLPHOSPHATASE_2"/>
    <property type="match status" value="1"/>
</dbReference>
<gene>
    <name evidence="9" type="ORF">L0U89_18875</name>
</gene>
<comment type="similarity">
    <text evidence="1 7">Belongs to the acylphosphatase family.</text>
</comment>
<accession>A0ABS9BYK2</accession>
<protein>
    <recommendedName>
        <fullName evidence="2 5">Acylphosphatase</fullName>
        <ecNumber evidence="2 5">3.6.1.7</ecNumber>
    </recommendedName>
</protein>
<dbReference type="PROSITE" id="PS00150">
    <property type="entry name" value="ACYLPHOSPHATASE_1"/>
    <property type="match status" value="1"/>
</dbReference>
<organism evidence="9 10">
    <name type="scientific">Mariniradius sediminis</name>
    <dbReference type="NCBI Taxonomy" id="2909237"/>
    <lineage>
        <taxon>Bacteria</taxon>
        <taxon>Pseudomonadati</taxon>
        <taxon>Bacteroidota</taxon>
        <taxon>Cytophagia</taxon>
        <taxon>Cytophagales</taxon>
        <taxon>Cyclobacteriaceae</taxon>
        <taxon>Mariniradius</taxon>
    </lineage>
</organism>
<sequence>MKINKSVRVFGKVQGVYFRQSTLAKALEFNVTGWVKNEPDGSVSAELEGDEAHISTMLEWMKKGPERASVDKIQISEGKVREYSDFRIIR</sequence>
<evidence type="ECO:0000256" key="2">
    <source>
        <dbReference type="ARBA" id="ARBA00012150"/>
    </source>
</evidence>
<dbReference type="InterPro" id="IPR017968">
    <property type="entry name" value="Acylphosphatase_CS"/>
</dbReference>
<dbReference type="PROSITE" id="PS51160">
    <property type="entry name" value="ACYLPHOSPHATASE_3"/>
    <property type="match status" value="1"/>
</dbReference>
<dbReference type="Pfam" id="PF00708">
    <property type="entry name" value="Acylphosphatase"/>
    <property type="match status" value="1"/>
</dbReference>
<evidence type="ECO:0000313" key="10">
    <source>
        <dbReference type="Proteomes" id="UP001201449"/>
    </source>
</evidence>
<feature type="domain" description="Acylphosphatase-like" evidence="8">
    <location>
        <begin position="4"/>
        <end position="90"/>
    </location>
</feature>
<dbReference type="EC" id="3.6.1.7" evidence="2 5"/>
<feature type="active site" evidence="5">
    <location>
        <position position="19"/>
    </location>
</feature>
<evidence type="ECO:0000259" key="8">
    <source>
        <dbReference type="PROSITE" id="PS51160"/>
    </source>
</evidence>
<dbReference type="PANTHER" id="PTHR10029:SF3">
    <property type="entry name" value="ACYLPHOSPHATASE-RELATED"/>
    <property type="match status" value="1"/>
</dbReference>
<evidence type="ECO:0000256" key="6">
    <source>
        <dbReference type="RuleBase" id="RU000553"/>
    </source>
</evidence>
<proteinExistence type="inferred from homology"/>
<evidence type="ECO:0000256" key="7">
    <source>
        <dbReference type="RuleBase" id="RU004168"/>
    </source>
</evidence>
<dbReference type="SUPFAM" id="SSF54975">
    <property type="entry name" value="Acylphosphatase/BLUF domain-like"/>
    <property type="match status" value="1"/>
</dbReference>
<evidence type="ECO:0000256" key="4">
    <source>
        <dbReference type="ARBA" id="ARBA00047645"/>
    </source>
</evidence>
<dbReference type="PANTHER" id="PTHR10029">
    <property type="entry name" value="ACYLPHOSPHATASE"/>
    <property type="match status" value="1"/>
</dbReference>
<dbReference type="InterPro" id="IPR020456">
    <property type="entry name" value="Acylphosphatase"/>
</dbReference>
<evidence type="ECO:0000256" key="3">
    <source>
        <dbReference type="ARBA" id="ARBA00022801"/>
    </source>
</evidence>
<evidence type="ECO:0000256" key="1">
    <source>
        <dbReference type="ARBA" id="ARBA00005614"/>
    </source>
</evidence>
<dbReference type="EMBL" id="JAKEVZ010000021">
    <property type="protein sequence ID" value="MCF1753131.1"/>
    <property type="molecule type" value="Genomic_DNA"/>
</dbReference>
<comment type="caution">
    <text evidence="9">The sequence shown here is derived from an EMBL/GenBank/DDBJ whole genome shotgun (WGS) entry which is preliminary data.</text>
</comment>
<name>A0ABS9BYK2_9BACT</name>
<dbReference type="InterPro" id="IPR036046">
    <property type="entry name" value="Acylphosphatase-like_dom_sf"/>
</dbReference>
<keyword evidence="3 5" id="KW-0378">Hydrolase</keyword>
<feature type="active site" evidence="5">
    <location>
        <position position="37"/>
    </location>
</feature>
<comment type="catalytic activity">
    <reaction evidence="4 5 6">
        <text>an acyl phosphate + H2O = a carboxylate + phosphate + H(+)</text>
        <dbReference type="Rhea" id="RHEA:14965"/>
        <dbReference type="ChEBI" id="CHEBI:15377"/>
        <dbReference type="ChEBI" id="CHEBI:15378"/>
        <dbReference type="ChEBI" id="CHEBI:29067"/>
        <dbReference type="ChEBI" id="CHEBI:43474"/>
        <dbReference type="ChEBI" id="CHEBI:59918"/>
        <dbReference type="EC" id="3.6.1.7"/>
    </reaction>
</comment>
<dbReference type="Proteomes" id="UP001201449">
    <property type="component" value="Unassembled WGS sequence"/>
</dbReference>
<reference evidence="9 10" key="1">
    <citation type="submission" date="2022-01" db="EMBL/GenBank/DDBJ databases">
        <title>Mariniradius saccharolyticus sp. nov., isolated from sediment of a river.</title>
        <authorList>
            <person name="Liu H."/>
        </authorList>
    </citation>
    <scope>NUCLEOTIDE SEQUENCE [LARGE SCALE GENOMIC DNA]</scope>
    <source>
        <strain evidence="9 10">RY-2</strain>
    </source>
</reference>
<evidence type="ECO:0000313" key="9">
    <source>
        <dbReference type="EMBL" id="MCF1753131.1"/>
    </source>
</evidence>
<dbReference type="RefSeq" id="WP_234862948.1">
    <property type="nucleotide sequence ID" value="NZ_JAKEVZ010000021.1"/>
</dbReference>
<dbReference type="InterPro" id="IPR001792">
    <property type="entry name" value="Acylphosphatase-like_dom"/>
</dbReference>
<keyword evidence="10" id="KW-1185">Reference proteome</keyword>
<evidence type="ECO:0000256" key="5">
    <source>
        <dbReference type="PROSITE-ProRule" id="PRU00520"/>
    </source>
</evidence>
<dbReference type="Gene3D" id="3.30.70.100">
    <property type="match status" value="1"/>
</dbReference>